<reference evidence="3 4" key="1">
    <citation type="journal article" date="2012" name="Genome Biol.">
        <title>The genome of the polar eukaryotic microalga coccomyxa subellipsoidea reveals traits of cold adaptation.</title>
        <authorList>
            <person name="Blanc G."/>
            <person name="Agarkova I."/>
            <person name="Grimwood J."/>
            <person name="Kuo A."/>
            <person name="Brueggeman A."/>
            <person name="Dunigan D."/>
            <person name="Gurnon J."/>
            <person name="Ladunga I."/>
            <person name="Lindquist E."/>
            <person name="Lucas S."/>
            <person name="Pangilinan J."/>
            <person name="Proschold T."/>
            <person name="Salamov A."/>
            <person name="Schmutz J."/>
            <person name="Weeks D."/>
            <person name="Yamada T."/>
            <person name="Claverie J.M."/>
            <person name="Grigoriev I."/>
            <person name="Van Etten J."/>
            <person name="Lomsadze A."/>
            <person name="Borodovsky M."/>
        </authorList>
    </citation>
    <scope>NUCLEOTIDE SEQUENCE [LARGE SCALE GENOMIC DNA]</scope>
    <source>
        <strain evidence="3 4">C-169</strain>
    </source>
</reference>
<keyword evidence="4" id="KW-1185">Reference proteome</keyword>
<dbReference type="PANTHER" id="PTHR13109:SF7">
    <property type="entry name" value="NEUROCHONDRIN"/>
    <property type="match status" value="1"/>
</dbReference>
<evidence type="ECO:0008006" key="5">
    <source>
        <dbReference type="Google" id="ProtNLM"/>
    </source>
</evidence>
<evidence type="ECO:0000256" key="1">
    <source>
        <dbReference type="SAM" id="MobiDB-lite"/>
    </source>
</evidence>
<dbReference type="RefSeq" id="XP_005646970.1">
    <property type="nucleotide sequence ID" value="XM_005646913.1"/>
</dbReference>
<dbReference type="eggNOG" id="KOG2611">
    <property type="taxonomic scope" value="Eukaryota"/>
</dbReference>
<feature type="region of interest" description="Disordered" evidence="1">
    <location>
        <begin position="788"/>
        <end position="810"/>
    </location>
</feature>
<dbReference type="PANTHER" id="PTHR13109">
    <property type="entry name" value="NEUROCHONDRIN"/>
    <property type="match status" value="1"/>
</dbReference>
<dbReference type="KEGG" id="csl:COCSUDRAFT_42735"/>
<organism evidence="3 4">
    <name type="scientific">Coccomyxa subellipsoidea (strain C-169)</name>
    <name type="common">Green microalga</name>
    <dbReference type="NCBI Taxonomy" id="574566"/>
    <lineage>
        <taxon>Eukaryota</taxon>
        <taxon>Viridiplantae</taxon>
        <taxon>Chlorophyta</taxon>
        <taxon>core chlorophytes</taxon>
        <taxon>Trebouxiophyceae</taxon>
        <taxon>Trebouxiophyceae incertae sedis</taxon>
        <taxon>Coccomyxaceae</taxon>
        <taxon>Coccomyxa</taxon>
        <taxon>Coccomyxa subellipsoidea</taxon>
    </lineage>
</organism>
<evidence type="ECO:0000313" key="4">
    <source>
        <dbReference type="Proteomes" id="UP000007264"/>
    </source>
</evidence>
<dbReference type="EMBL" id="AGSI01000010">
    <property type="protein sequence ID" value="EIE22426.1"/>
    <property type="molecule type" value="Genomic_DNA"/>
</dbReference>
<evidence type="ECO:0000313" key="3">
    <source>
        <dbReference type="EMBL" id="EIE22426.1"/>
    </source>
</evidence>
<feature type="region of interest" description="Disordered" evidence="1">
    <location>
        <begin position="369"/>
        <end position="445"/>
    </location>
</feature>
<evidence type="ECO:0000256" key="2">
    <source>
        <dbReference type="SAM" id="SignalP"/>
    </source>
</evidence>
<proteinExistence type="predicted"/>
<feature type="region of interest" description="Disordered" evidence="1">
    <location>
        <begin position="215"/>
        <end position="234"/>
    </location>
</feature>
<dbReference type="AlphaFoldDB" id="I0YVK7"/>
<dbReference type="Pfam" id="PF05536">
    <property type="entry name" value="Neurochondrin"/>
    <property type="match status" value="3"/>
</dbReference>
<gene>
    <name evidence="3" type="ORF">COCSUDRAFT_42735</name>
</gene>
<feature type="compositionally biased region" description="Acidic residues" evidence="1">
    <location>
        <begin position="388"/>
        <end position="397"/>
    </location>
</feature>
<feature type="signal peptide" evidence="2">
    <location>
        <begin position="1"/>
        <end position="20"/>
    </location>
</feature>
<sequence length="875" mass="91227">MHCRFVGLLLVTKLLPAGDADTIRAVYGSIGPQFISRLLLPLRQPKVPYAELGEQSRQKDVSACVLALALLASSSCLTDIGASEEMVEKVVKIAGVSRLLSLPQASVQEQGWGGTDGEAVKDALECLLAVAAASAEGHTVCIESGALAAACTAIQAKDRTAAGARDALALHLLGILLERADRSTVLAENAAVVAAAVPAIASFMVLHAQAAPAAAAGDKGKQPEQAQPTAPAAPDMLDPAALQLQALYVLLLILSSPLPQVEERLQDSAGVAAGTGSCWPAQARSGIATLLRGRLAPAQRQTTLQVAASILGLVGAEWLLAPSHDGRDVPEDFFQLLVEVVKVEALITLRDALAPKERIPLARAFIPAQPSASARMEEEPSSSAPAQMEDDSDDDDTQGFAPMMPPLERPAPLVDEQGNDLDPGTAGGSSSAPGDQGKDTKRSAANGHTELAGERAARVLPAVFALAEGCVEALAADSMRAEAYTDVSAKDDDMVAPVLSDRQASDPLRRIEALWRDMALVAMRAMSSLQEAHEAILQFLEAAGQGDVDANDPITLAAIRSLGRFLAEAPDAFGQRMQALLPFLLTVQQGQAVAFMLPALSQVLESLVDYTSNTANDARKLWAAAMQGASPAAWAALASAEAMLLPALELLRALYVFSSPSIAISINPLRRHNQDNASQAEGGAEESAAVTLLALVPPLAEWAQERSRASPPAALGTPPAGPDGIDCRLLVTAGSLVASTLLAAAQQGQAAAGAVLNAAAALVSRAIDEGFVRLAVAKRKAVERAAEQLSSTSISPDIPGPPAAPAGRTSDDWLEEVKDEWTQVVRTTAQLAEESADFAGEIRKLKPLWSEDGGVHKWADVASDLQNLRDAVSNK</sequence>
<dbReference type="OrthoDB" id="8962942at2759"/>
<dbReference type="GeneID" id="17040412"/>
<dbReference type="Proteomes" id="UP000007264">
    <property type="component" value="Unassembled WGS sequence"/>
</dbReference>
<accession>I0YVK7</accession>
<name>I0YVK7_COCSC</name>
<protein>
    <recommendedName>
        <fullName evidence="5">Neurochondrin-domain-containing protein</fullName>
    </recommendedName>
</protein>
<keyword evidence="2" id="KW-0732">Signal</keyword>
<feature type="chain" id="PRO_5003637298" description="Neurochondrin-domain-containing protein" evidence="2">
    <location>
        <begin position="21"/>
        <end position="875"/>
    </location>
</feature>
<comment type="caution">
    <text evidence="3">The sequence shown here is derived from an EMBL/GenBank/DDBJ whole genome shotgun (WGS) entry which is preliminary data.</text>
</comment>
<dbReference type="InterPro" id="IPR008709">
    <property type="entry name" value="Neurochondrin"/>
</dbReference>